<evidence type="ECO:0008006" key="3">
    <source>
        <dbReference type="Google" id="ProtNLM"/>
    </source>
</evidence>
<evidence type="ECO:0000313" key="1">
    <source>
        <dbReference type="EMBL" id="EAX47051.1"/>
    </source>
</evidence>
<accession>A1HSG8</accession>
<dbReference type="EMBL" id="AAWL01000016">
    <property type="protein sequence ID" value="EAX47051.1"/>
    <property type="molecule type" value="Genomic_DNA"/>
</dbReference>
<proteinExistence type="predicted"/>
<reference evidence="1 2" key="1">
    <citation type="submission" date="2007-01" db="EMBL/GenBank/DDBJ databases">
        <title>Annotation of the draft genome assembly of Thermosinus carboxydivorans Nor1.</title>
        <authorList>
            <consortium name="US DOE Joint Genome Institute (JGI-ORNL)"/>
            <person name="Larimer F."/>
            <person name="Land M."/>
            <person name="Hauser L."/>
        </authorList>
    </citation>
    <scope>NUCLEOTIDE SEQUENCE [LARGE SCALE GENOMIC DNA]</scope>
    <source>
        <strain evidence="1 2">Nor1</strain>
    </source>
</reference>
<sequence>MATMKVGVKFCGNCNPYVDMPTIFKELSMRAKGITFVRWDDENYDVLLVLSSCGRDCATRPDFTGPVIVATSEAVDRWPVTAGELPDAILVALTKYGTGR</sequence>
<evidence type="ECO:0000313" key="2">
    <source>
        <dbReference type="Proteomes" id="UP000005139"/>
    </source>
</evidence>
<organism evidence="1 2">
    <name type="scientific">Thermosinus carboxydivorans Nor1</name>
    <dbReference type="NCBI Taxonomy" id="401526"/>
    <lineage>
        <taxon>Bacteria</taxon>
        <taxon>Bacillati</taxon>
        <taxon>Bacillota</taxon>
        <taxon>Negativicutes</taxon>
        <taxon>Selenomonadales</taxon>
        <taxon>Sporomusaceae</taxon>
        <taxon>Thermosinus</taxon>
    </lineage>
</organism>
<gene>
    <name evidence="1" type="ORF">TcarDRAFT_0746</name>
</gene>
<reference evidence="1 2" key="2">
    <citation type="submission" date="2007-01" db="EMBL/GenBank/DDBJ databases">
        <title>Sequencing of the draft genome and assembly of Thermosinus carboxydivorans Nor1.</title>
        <authorList>
            <consortium name="US DOE Joint Genome Institute (JGI-PGF)"/>
            <person name="Copeland A."/>
            <person name="Lucas S."/>
            <person name="Lapidus A."/>
            <person name="Barry K."/>
            <person name="Glavina del Rio T."/>
            <person name="Dalin E."/>
            <person name="Tice H."/>
            <person name="Bruce D."/>
            <person name="Pitluck S."/>
            <person name="Richardson P."/>
        </authorList>
    </citation>
    <scope>NUCLEOTIDE SEQUENCE [LARGE SCALE GENOMIC DNA]</scope>
    <source>
        <strain evidence="1 2">Nor1</strain>
    </source>
</reference>
<dbReference type="Proteomes" id="UP000005139">
    <property type="component" value="Unassembled WGS sequence"/>
</dbReference>
<comment type="caution">
    <text evidence="1">The sequence shown here is derived from an EMBL/GenBank/DDBJ whole genome shotgun (WGS) entry which is preliminary data.</text>
</comment>
<protein>
    <recommendedName>
        <fullName evidence="3">CGGC domain-containing protein</fullName>
    </recommendedName>
</protein>
<dbReference type="eggNOG" id="ENOG50339CZ">
    <property type="taxonomic scope" value="Bacteria"/>
</dbReference>
<name>A1HSG8_9FIRM</name>
<keyword evidence="2" id="KW-1185">Reference proteome</keyword>
<dbReference type="AlphaFoldDB" id="A1HSG8"/>